<evidence type="ECO:0000313" key="1">
    <source>
        <dbReference type="EMBL" id="MFD2598885.1"/>
    </source>
</evidence>
<dbReference type="Proteomes" id="UP001597393">
    <property type="component" value="Unassembled WGS sequence"/>
</dbReference>
<dbReference type="EMBL" id="JBHUMA010000006">
    <property type="protein sequence ID" value="MFD2598885.1"/>
    <property type="molecule type" value="Genomic_DNA"/>
</dbReference>
<name>A0ABW5NIY6_9SPHI</name>
<keyword evidence="2" id="KW-1185">Reference proteome</keyword>
<accession>A0ABW5NIY6</accession>
<dbReference type="RefSeq" id="WP_380869016.1">
    <property type="nucleotide sequence ID" value="NZ_JBHUMA010000006.1"/>
</dbReference>
<proteinExistence type="predicted"/>
<sequence length="63" mass="7934">MVSTYLFGNVEFEGKSYDIHYQWEHRNLSRWFDRLDDYWQFDHAPWQLEIDSNFYILPEAKVW</sequence>
<comment type="caution">
    <text evidence="1">The sequence shown here is derived from an EMBL/GenBank/DDBJ whole genome shotgun (WGS) entry which is preliminary data.</text>
</comment>
<organism evidence="1 2">
    <name type="scientific">Sphingobacterium corticis</name>
    <dbReference type="NCBI Taxonomy" id="1812823"/>
    <lineage>
        <taxon>Bacteria</taxon>
        <taxon>Pseudomonadati</taxon>
        <taxon>Bacteroidota</taxon>
        <taxon>Sphingobacteriia</taxon>
        <taxon>Sphingobacteriales</taxon>
        <taxon>Sphingobacteriaceae</taxon>
        <taxon>Sphingobacterium</taxon>
    </lineage>
</organism>
<reference evidence="2" key="1">
    <citation type="journal article" date="2019" name="Int. J. Syst. Evol. Microbiol.">
        <title>The Global Catalogue of Microorganisms (GCM) 10K type strain sequencing project: providing services to taxonomists for standard genome sequencing and annotation.</title>
        <authorList>
            <consortium name="The Broad Institute Genomics Platform"/>
            <consortium name="The Broad Institute Genome Sequencing Center for Infectious Disease"/>
            <person name="Wu L."/>
            <person name="Ma J."/>
        </authorList>
    </citation>
    <scope>NUCLEOTIDE SEQUENCE [LARGE SCALE GENOMIC DNA]</scope>
    <source>
        <strain evidence="2">KCTC 42248</strain>
    </source>
</reference>
<protein>
    <submittedName>
        <fullName evidence="1">Uncharacterized protein</fullName>
    </submittedName>
</protein>
<evidence type="ECO:0000313" key="2">
    <source>
        <dbReference type="Proteomes" id="UP001597393"/>
    </source>
</evidence>
<gene>
    <name evidence="1" type="ORF">ACFSQ3_07955</name>
</gene>